<dbReference type="InterPro" id="IPR006674">
    <property type="entry name" value="HD_domain"/>
</dbReference>
<feature type="domain" description="HD-GYP" evidence="1">
    <location>
        <begin position="214"/>
        <end position="410"/>
    </location>
</feature>
<dbReference type="PANTHER" id="PTHR43155">
    <property type="entry name" value="CYCLIC DI-GMP PHOSPHODIESTERASE PA4108-RELATED"/>
    <property type="match status" value="1"/>
</dbReference>
<name>A0A1G7MGZ7_9FIRM</name>
<dbReference type="SUPFAM" id="SSF109604">
    <property type="entry name" value="HD-domain/PDEase-like"/>
    <property type="match status" value="2"/>
</dbReference>
<dbReference type="InterPro" id="IPR003607">
    <property type="entry name" value="HD/PDEase_dom"/>
</dbReference>
<dbReference type="EMBL" id="FNBU01000017">
    <property type="protein sequence ID" value="SDF60430.1"/>
    <property type="molecule type" value="Genomic_DNA"/>
</dbReference>
<gene>
    <name evidence="2" type="ORF">SAMN05660235_02120</name>
</gene>
<dbReference type="Pfam" id="PF01966">
    <property type="entry name" value="HD"/>
    <property type="match status" value="1"/>
</dbReference>
<reference evidence="3" key="1">
    <citation type="submission" date="2016-10" db="EMBL/GenBank/DDBJ databases">
        <authorList>
            <person name="Varghese N."/>
            <person name="Submissions S."/>
        </authorList>
    </citation>
    <scope>NUCLEOTIDE SEQUENCE [LARGE SCALE GENOMIC DNA]</scope>
    <source>
        <strain evidence="3">DSM 23256</strain>
    </source>
</reference>
<dbReference type="RefSeq" id="WP_093690683.1">
    <property type="nucleotide sequence ID" value="NZ_FNBU01000017.1"/>
</dbReference>
<dbReference type="PROSITE" id="PS51832">
    <property type="entry name" value="HD_GYP"/>
    <property type="match status" value="2"/>
</dbReference>
<dbReference type="SMART" id="SM00471">
    <property type="entry name" value="HDc"/>
    <property type="match status" value="2"/>
</dbReference>
<proteinExistence type="predicted"/>
<dbReference type="Proteomes" id="UP000243333">
    <property type="component" value="Unassembled WGS sequence"/>
</dbReference>
<dbReference type="OrthoDB" id="9804747at2"/>
<accession>A0A1G7MGZ7</accession>
<dbReference type="InterPro" id="IPR037522">
    <property type="entry name" value="HD_GYP_dom"/>
</dbReference>
<dbReference type="STRING" id="1123285.SAMN05660235_02120"/>
<feature type="domain" description="HD-GYP" evidence="1">
    <location>
        <begin position="3"/>
        <end position="195"/>
    </location>
</feature>
<dbReference type="CDD" id="cd00077">
    <property type="entry name" value="HDc"/>
    <property type="match status" value="2"/>
</dbReference>
<sequence>MQFNIHPVNLIRALSQALELSTDGLSRHHWRTAYIANRLAEHIGIDGSQRLILVYAALLHDLGAASNWEERLRLPSMLTGTGGNIYAHAEAGYELLKDSAQLGIVAEPIRHHHDYWDGSSPSGVGGKDIPLISRIINLADRVEVLLREDDFILTQRPAVLAAIRSQSGICFDPELVRAFHDFAREESFWFDLANRHYYQNFFRDIDDYGRMRFTIDDVINVAEVFATIIDRTSRFTGAHSRCVSLVASFLAELKGYSAAEVKAMRIAGLFHDLGKLAIPNAILEKPGKLSEQEFALIKQHVYYTYRILEQIDGFDIIAEWAAYHHETLDGTGYPFRIDEKRLRLGSRIMAVADVFTALSEIRPYREPLPYQKVESIMRGMVDSRKLDAKITAELFDNGRELYDLIQSMTSAYGP</sequence>
<protein>
    <submittedName>
        <fullName evidence="2">HD domain-containing protein</fullName>
    </submittedName>
</protein>
<dbReference type="PANTHER" id="PTHR43155:SF1">
    <property type="entry name" value="3'3'-CGAMP-SPECIFIC PHOSPHODIESTERASE 1"/>
    <property type="match status" value="1"/>
</dbReference>
<dbReference type="Gene3D" id="1.10.3210.10">
    <property type="entry name" value="Hypothetical protein af1432"/>
    <property type="match status" value="2"/>
</dbReference>
<evidence type="ECO:0000313" key="2">
    <source>
        <dbReference type="EMBL" id="SDF60430.1"/>
    </source>
</evidence>
<evidence type="ECO:0000313" key="3">
    <source>
        <dbReference type="Proteomes" id="UP000243333"/>
    </source>
</evidence>
<organism evidence="2 3">
    <name type="scientific">Sporolituus thermophilus DSM 23256</name>
    <dbReference type="NCBI Taxonomy" id="1123285"/>
    <lineage>
        <taxon>Bacteria</taxon>
        <taxon>Bacillati</taxon>
        <taxon>Bacillota</taxon>
        <taxon>Negativicutes</taxon>
        <taxon>Selenomonadales</taxon>
        <taxon>Sporomusaceae</taxon>
        <taxon>Sporolituus</taxon>
    </lineage>
</organism>
<dbReference type="AlphaFoldDB" id="A0A1G7MGZ7"/>
<evidence type="ECO:0000259" key="1">
    <source>
        <dbReference type="PROSITE" id="PS51832"/>
    </source>
</evidence>
<keyword evidence="3" id="KW-1185">Reference proteome</keyword>
<dbReference type="Pfam" id="PF13487">
    <property type="entry name" value="HD_5"/>
    <property type="match status" value="1"/>
</dbReference>